<feature type="compositionally biased region" description="Polar residues" evidence="3">
    <location>
        <begin position="444"/>
        <end position="456"/>
    </location>
</feature>
<dbReference type="GeneID" id="113398809"/>
<dbReference type="Gene3D" id="2.60.40.640">
    <property type="match status" value="2"/>
</dbReference>
<dbReference type="PANTHER" id="PTHR11188:SF176">
    <property type="entry name" value="ARRESTIN DOMAIN-CONTAINING PROTEIN 1"/>
    <property type="match status" value="1"/>
</dbReference>
<dbReference type="PANTHER" id="PTHR11188">
    <property type="entry name" value="ARRESTIN DOMAIN CONTAINING PROTEIN"/>
    <property type="match status" value="1"/>
</dbReference>
<accession>A0A8B8I8Y3</accession>
<proteinExistence type="inferred from homology"/>
<dbReference type="Proteomes" id="UP001652626">
    <property type="component" value="Chromosome 14"/>
</dbReference>
<name>A0A8B8I8Y3_VANTA</name>
<evidence type="ECO:0000256" key="3">
    <source>
        <dbReference type="SAM" id="MobiDB-lite"/>
    </source>
</evidence>
<protein>
    <submittedName>
        <fullName evidence="6">Arrestin domain-containing protein 17-like</fullName>
    </submittedName>
</protein>
<gene>
    <name evidence="6" type="primary">LOC113398809</name>
</gene>
<keyword evidence="5" id="KW-1185">Reference proteome</keyword>
<keyword evidence="2" id="KW-0716">Sensory transduction</keyword>
<dbReference type="InterPro" id="IPR011021">
    <property type="entry name" value="Arrestin-like_N"/>
</dbReference>
<evidence type="ECO:0000256" key="2">
    <source>
        <dbReference type="ARBA" id="ARBA00022606"/>
    </source>
</evidence>
<dbReference type="Pfam" id="PF00339">
    <property type="entry name" value="Arrestin_N"/>
    <property type="match status" value="1"/>
</dbReference>
<evidence type="ECO:0000313" key="6">
    <source>
        <dbReference type="RefSeq" id="XP_026493524.2"/>
    </source>
</evidence>
<dbReference type="RefSeq" id="XP_026493524.2">
    <property type="nucleotide sequence ID" value="XM_026637739.2"/>
</dbReference>
<evidence type="ECO:0000259" key="4">
    <source>
        <dbReference type="SMART" id="SM01017"/>
    </source>
</evidence>
<evidence type="ECO:0000256" key="1">
    <source>
        <dbReference type="ARBA" id="ARBA00005298"/>
    </source>
</evidence>
<dbReference type="InterPro" id="IPR011022">
    <property type="entry name" value="Arrestin_C-like"/>
</dbReference>
<dbReference type="GO" id="GO:0015031">
    <property type="term" value="P:protein transport"/>
    <property type="evidence" value="ECO:0007669"/>
    <property type="project" value="TreeGrafter"/>
</dbReference>
<dbReference type="InterPro" id="IPR014752">
    <property type="entry name" value="Arrestin-like_C"/>
</dbReference>
<sequence length="515" mass="56432">MGFDDGRMVLESPNGAYYSGQTVRGKLTFEQNKVKSFRGIYVKILGFCKVHWTTTESRRVNGKTTTYRKTHESYEEYVNMKVYLVGGESGDHQIQPGHYDYPFTFNLPAGCPASFEGNYGHIRYEIKAVVDRAFKFDQEKKIAVRVITPMDLNSDPYCREPIEMEFNASYCCCCFSSGSCDTVVNAPMSGYCPGQTIPIEISCENKGNVEISQIVIRIVKEVVFIATHHSGRRTQNDVVAEIKKGSVPGDTTRNWTIDMEVPALDIYNVSSCRYIDIDYKLEVTISPSGCHNDSEGSRKIIIGTTPLVGFQDNVHNPLQDQMPQPIAAVTQQPLSSYPAASPYPYPGSPPSQINAPYPNSPHQHLPYPVTSPYPSPNPPYPTNDVTQSPYPAGNIPYPIGNPSIVSNSPYPSHNAPYPDNPPPYPGNDSPYPAALQNVPYTPKQMGSTPETGSNAPGRTLLKTGNIGFTVQGNVPYQSPGVGPSLPVSPVPGNPYSAASAPVLDSPDTEKKKENE</sequence>
<feature type="compositionally biased region" description="Polar residues" evidence="3">
    <location>
        <begin position="466"/>
        <end position="476"/>
    </location>
</feature>
<comment type="similarity">
    <text evidence="1">Belongs to the arrestin family.</text>
</comment>
<reference evidence="6" key="1">
    <citation type="submission" date="2025-08" db="UniProtKB">
        <authorList>
            <consortium name="RefSeq"/>
        </authorList>
    </citation>
    <scope>IDENTIFICATION</scope>
    <source>
        <tissue evidence="6">Whole body</tissue>
    </source>
</reference>
<dbReference type="InterPro" id="IPR050357">
    <property type="entry name" value="Arrestin_domain-protein"/>
</dbReference>
<dbReference type="SUPFAM" id="SSF81296">
    <property type="entry name" value="E set domains"/>
    <property type="match status" value="2"/>
</dbReference>
<organism evidence="5 6">
    <name type="scientific">Vanessa tameamea</name>
    <name type="common">Kamehameha butterfly</name>
    <dbReference type="NCBI Taxonomy" id="334116"/>
    <lineage>
        <taxon>Eukaryota</taxon>
        <taxon>Metazoa</taxon>
        <taxon>Ecdysozoa</taxon>
        <taxon>Arthropoda</taxon>
        <taxon>Hexapoda</taxon>
        <taxon>Insecta</taxon>
        <taxon>Pterygota</taxon>
        <taxon>Neoptera</taxon>
        <taxon>Endopterygota</taxon>
        <taxon>Lepidoptera</taxon>
        <taxon>Glossata</taxon>
        <taxon>Ditrysia</taxon>
        <taxon>Papilionoidea</taxon>
        <taxon>Nymphalidae</taxon>
        <taxon>Nymphalinae</taxon>
        <taxon>Vanessa</taxon>
    </lineage>
</organism>
<dbReference type="Pfam" id="PF02752">
    <property type="entry name" value="Arrestin_C"/>
    <property type="match status" value="1"/>
</dbReference>
<dbReference type="OrthoDB" id="7785529at2759"/>
<feature type="compositionally biased region" description="Pro residues" evidence="3">
    <location>
        <begin position="369"/>
        <end position="381"/>
    </location>
</feature>
<dbReference type="OMA" id="SDMTPKF"/>
<feature type="region of interest" description="Disordered" evidence="3">
    <location>
        <begin position="338"/>
        <end position="515"/>
    </location>
</feature>
<dbReference type="SMART" id="SM01017">
    <property type="entry name" value="Arrestin_C"/>
    <property type="match status" value="1"/>
</dbReference>
<evidence type="ECO:0000313" key="5">
    <source>
        <dbReference type="Proteomes" id="UP001652626"/>
    </source>
</evidence>
<dbReference type="AlphaFoldDB" id="A0A8B8I8Y3"/>
<dbReference type="GO" id="GO:0005737">
    <property type="term" value="C:cytoplasm"/>
    <property type="evidence" value="ECO:0007669"/>
    <property type="project" value="TreeGrafter"/>
</dbReference>
<feature type="domain" description="Arrestin C-terminal-like" evidence="4">
    <location>
        <begin position="176"/>
        <end position="307"/>
    </location>
</feature>
<dbReference type="InterPro" id="IPR014756">
    <property type="entry name" value="Ig_E-set"/>
</dbReference>